<gene>
    <name evidence="2" type="ORF">LITE_LOCUS44868</name>
</gene>
<sequence length="98" mass="10501">IYPPLSFTQPTVTIPPPPLPRCPSISSSSTHAPSFLPIPPLPTLKTLSFPHRPPLLPTHLVTLSLSLSLSLGDGCGWKSGISSAERKQGKIEKKGREI</sequence>
<proteinExistence type="predicted"/>
<feature type="region of interest" description="Disordered" evidence="1">
    <location>
        <begin position="1"/>
        <end position="31"/>
    </location>
</feature>
<evidence type="ECO:0000313" key="3">
    <source>
        <dbReference type="Proteomes" id="UP001154282"/>
    </source>
</evidence>
<name>A0AAV0QUF7_9ROSI</name>
<reference evidence="2" key="1">
    <citation type="submission" date="2022-08" db="EMBL/GenBank/DDBJ databases">
        <authorList>
            <person name="Gutierrez-Valencia J."/>
        </authorList>
    </citation>
    <scope>NUCLEOTIDE SEQUENCE</scope>
</reference>
<keyword evidence="3" id="KW-1185">Reference proteome</keyword>
<protein>
    <submittedName>
        <fullName evidence="2">Uncharacterized protein</fullName>
    </submittedName>
</protein>
<dbReference type="Proteomes" id="UP001154282">
    <property type="component" value="Unassembled WGS sequence"/>
</dbReference>
<comment type="caution">
    <text evidence="2">The sequence shown here is derived from an EMBL/GenBank/DDBJ whole genome shotgun (WGS) entry which is preliminary data.</text>
</comment>
<evidence type="ECO:0000313" key="2">
    <source>
        <dbReference type="EMBL" id="CAI0548696.1"/>
    </source>
</evidence>
<dbReference type="AlphaFoldDB" id="A0AAV0QUF7"/>
<evidence type="ECO:0000256" key="1">
    <source>
        <dbReference type="SAM" id="MobiDB-lite"/>
    </source>
</evidence>
<organism evidence="2 3">
    <name type="scientific">Linum tenue</name>
    <dbReference type="NCBI Taxonomy" id="586396"/>
    <lineage>
        <taxon>Eukaryota</taxon>
        <taxon>Viridiplantae</taxon>
        <taxon>Streptophyta</taxon>
        <taxon>Embryophyta</taxon>
        <taxon>Tracheophyta</taxon>
        <taxon>Spermatophyta</taxon>
        <taxon>Magnoliopsida</taxon>
        <taxon>eudicotyledons</taxon>
        <taxon>Gunneridae</taxon>
        <taxon>Pentapetalae</taxon>
        <taxon>rosids</taxon>
        <taxon>fabids</taxon>
        <taxon>Malpighiales</taxon>
        <taxon>Linaceae</taxon>
        <taxon>Linum</taxon>
    </lineage>
</organism>
<feature type="compositionally biased region" description="Polar residues" evidence="1">
    <location>
        <begin position="1"/>
        <end position="12"/>
    </location>
</feature>
<dbReference type="EMBL" id="CAMGYJ010000010">
    <property type="protein sequence ID" value="CAI0548696.1"/>
    <property type="molecule type" value="Genomic_DNA"/>
</dbReference>
<accession>A0AAV0QUF7</accession>
<feature type="non-terminal residue" evidence="2">
    <location>
        <position position="1"/>
    </location>
</feature>